<name>A0A382B9C4_9ZZZZ</name>
<dbReference type="GO" id="GO:0016491">
    <property type="term" value="F:oxidoreductase activity"/>
    <property type="evidence" value="ECO:0007669"/>
    <property type="project" value="InterPro"/>
</dbReference>
<dbReference type="AlphaFoldDB" id="A0A382B9C4"/>
<accession>A0A382B9C4</accession>
<dbReference type="InterPro" id="IPR036249">
    <property type="entry name" value="Thioredoxin-like_sf"/>
</dbReference>
<comment type="cofactor">
    <cofactor evidence="6">
        <name>[2Fe-2S] cluster</name>
        <dbReference type="ChEBI" id="CHEBI:190135"/>
    </cofactor>
</comment>
<evidence type="ECO:0000256" key="6">
    <source>
        <dbReference type="ARBA" id="ARBA00034078"/>
    </source>
</evidence>
<evidence type="ECO:0000256" key="1">
    <source>
        <dbReference type="ARBA" id="ARBA00010643"/>
    </source>
</evidence>
<sequence length="163" mass="17737">VTTDKDNLRTKIQTAIQSQKRPTVTVLSSLLAIQDSIGYIPEEAIEEVAVNSNTSINSVFGVASFYPNFRFTPPGEHSVEVCWGPTCHLKGATEVLESVLEKLGLDSEGDTDDGKVSFRFNTCLGACSQAPVISVDHELYGNAKPDIIPNLLGSLHEKENHHQ</sequence>
<keyword evidence="3" id="KW-0479">Metal-binding</keyword>
<evidence type="ECO:0008006" key="8">
    <source>
        <dbReference type="Google" id="ProtNLM"/>
    </source>
</evidence>
<gene>
    <name evidence="7" type="ORF">METZ01_LOCUS162995</name>
</gene>
<evidence type="ECO:0000313" key="7">
    <source>
        <dbReference type="EMBL" id="SVB10141.1"/>
    </source>
</evidence>
<dbReference type="InterPro" id="IPR042128">
    <property type="entry name" value="NuoE_dom"/>
</dbReference>
<dbReference type="InterPro" id="IPR002023">
    <property type="entry name" value="NuoE-like"/>
</dbReference>
<dbReference type="PIRSF" id="PIRSF000216">
    <property type="entry name" value="NADH_DH_24kDa"/>
    <property type="match status" value="1"/>
</dbReference>
<dbReference type="SUPFAM" id="SSF52833">
    <property type="entry name" value="Thioredoxin-like"/>
    <property type="match status" value="1"/>
</dbReference>
<proteinExistence type="inferred from homology"/>
<comment type="similarity">
    <text evidence="1">Belongs to the complex I 24 kDa subunit family.</text>
</comment>
<dbReference type="PANTHER" id="PTHR43342:SF1">
    <property type="entry name" value="BIFURCATING [FEFE] HYDROGENASE GAMMA SUBUNIT"/>
    <property type="match status" value="1"/>
</dbReference>
<evidence type="ECO:0000256" key="5">
    <source>
        <dbReference type="ARBA" id="ARBA00023014"/>
    </source>
</evidence>
<keyword evidence="5" id="KW-0411">Iron-sulfur</keyword>
<dbReference type="Pfam" id="PF01257">
    <property type="entry name" value="2Fe-2S_thioredx"/>
    <property type="match status" value="1"/>
</dbReference>
<dbReference type="PROSITE" id="PS01099">
    <property type="entry name" value="COMPLEX1_24K"/>
    <property type="match status" value="1"/>
</dbReference>
<evidence type="ECO:0000256" key="2">
    <source>
        <dbReference type="ARBA" id="ARBA00022714"/>
    </source>
</evidence>
<dbReference type="InterPro" id="IPR041921">
    <property type="entry name" value="NuoE_N"/>
</dbReference>
<dbReference type="GO" id="GO:0046872">
    <property type="term" value="F:metal ion binding"/>
    <property type="evidence" value="ECO:0007669"/>
    <property type="project" value="UniProtKB-KW"/>
</dbReference>
<dbReference type="InterPro" id="IPR028431">
    <property type="entry name" value="NADP_DH_HndA-like"/>
</dbReference>
<keyword evidence="4" id="KW-0408">Iron</keyword>
<protein>
    <recommendedName>
        <fullName evidence="8">NAD(P)H-dependent oxidoreductase subunit E</fullName>
    </recommendedName>
</protein>
<dbReference type="Gene3D" id="3.40.30.10">
    <property type="entry name" value="Glutaredoxin"/>
    <property type="match status" value="1"/>
</dbReference>
<dbReference type="PANTHER" id="PTHR43342">
    <property type="entry name" value="NADH-QUINONE OXIDOREDUCTASE, E SUBUNIT"/>
    <property type="match status" value="1"/>
</dbReference>
<evidence type="ECO:0000256" key="3">
    <source>
        <dbReference type="ARBA" id="ARBA00022723"/>
    </source>
</evidence>
<organism evidence="7">
    <name type="scientific">marine metagenome</name>
    <dbReference type="NCBI Taxonomy" id="408172"/>
    <lineage>
        <taxon>unclassified sequences</taxon>
        <taxon>metagenomes</taxon>
        <taxon>ecological metagenomes</taxon>
    </lineage>
</organism>
<reference evidence="7" key="1">
    <citation type="submission" date="2018-05" db="EMBL/GenBank/DDBJ databases">
        <authorList>
            <person name="Lanie J.A."/>
            <person name="Ng W.-L."/>
            <person name="Kazmierczak K.M."/>
            <person name="Andrzejewski T.M."/>
            <person name="Davidsen T.M."/>
            <person name="Wayne K.J."/>
            <person name="Tettelin H."/>
            <person name="Glass J.I."/>
            <person name="Rusch D."/>
            <person name="Podicherti R."/>
            <person name="Tsui H.-C.T."/>
            <person name="Winkler M.E."/>
        </authorList>
    </citation>
    <scope>NUCLEOTIDE SEQUENCE</scope>
</reference>
<dbReference type="GO" id="GO:0051537">
    <property type="term" value="F:2 iron, 2 sulfur cluster binding"/>
    <property type="evidence" value="ECO:0007669"/>
    <property type="project" value="UniProtKB-KW"/>
</dbReference>
<feature type="non-terminal residue" evidence="7">
    <location>
        <position position="1"/>
    </location>
</feature>
<keyword evidence="2" id="KW-0001">2Fe-2S</keyword>
<dbReference type="Gene3D" id="1.10.10.1590">
    <property type="entry name" value="NADH-quinone oxidoreductase subunit E"/>
    <property type="match status" value="1"/>
</dbReference>
<dbReference type="CDD" id="cd03064">
    <property type="entry name" value="TRX_Fd_NuoE"/>
    <property type="match status" value="1"/>
</dbReference>
<evidence type="ECO:0000256" key="4">
    <source>
        <dbReference type="ARBA" id="ARBA00023004"/>
    </source>
</evidence>
<dbReference type="EMBL" id="UINC01028695">
    <property type="protein sequence ID" value="SVB10141.1"/>
    <property type="molecule type" value="Genomic_DNA"/>
</dbReference>